<evidence type="ECO:0000313" key="2">
    <source>
        <dbReference type="Proteomes" id="UP000004218"/>
    </source>
</evidence>
<dbReference type="AlphaFoldDB" id="E0DEB9"/>
<sequence>MLLPTRTYLHKSHNLSTSVFLPTFFGTYQACRRPSRPATARHLQAA</sequence>
<evidence type="ECO:0000313" key="1">
    <source>
        <dbReference type="EMBL" id="EFM49647.1"/>
    </source>
</evidence>
<dbReference type="Proteomes" id="UP000004218">
    <property type="component" value="Unassembled WGS sequence"/>
</dbReference>
<comment type="caution">
    <text evidence="1">The sequence shown here is derived from an EMBL/GenBank/DDBJ whole genome shotgun (WGS) entry which is preliminary data.</text>
</comment>
<accession>E0DEB9</accession>
<organism evidence="1 2">
    <name type="scientific">Corynebacterium matruchotii ATCC 14266</name>
    <dbReference type="NCBI Taxonomy" id="553207"/>
    <lineage>
        <taxon>Bacteria</taxon>
        <taxon>Bacillati</taxon>
        <taxon>Actinomycetota</taxon>
        <taxon>Actinomycetes</taxon>
        <taxon>Mycobacteriales</taxon>
        <taxon>Corynebacteriaceae</taxon>
        <taxon>Corynebacterium</taxon>
    </lineage>
</organism>
<keyword evidence="2" id="KW-1185">Reference proteome</keyword>
<protein>
    <submittedName>
        <fullName evidence="1">Uncharacterized protein</fullName>
    </submittedName>
</protein>
<name>E0DEB9_9CORY</name>
<gene>
    <name evidence="1" type="ORF">HMPREF0299_7315</name>
</gene>
<proteinExistence type="predicted"/>
<dbReference type="EMBL" id="ACSH02000004">
    <property type="protein sequence ID" value="EFM49647.1"/>
    <property type="molecule type" value="Genomic_DNA"/>
</dbReference>
<reference evidence="1" key="1">
    <citation type="submission" date="2010-08" db="EMBL/GenBank/DDBJ databases">
        <authorList>
            <person name="Harkins D.M."/>
            <person name="Madupu R."/>
            <person name="Durkin A.S."/>
            <person name="Torralba M."/>
            <person name="Methe B."/>
            <person name="Sutton G.G."/>
            <person name="Nelson K.E."/>
        </authorList>
    </citation>
    <scope>NUCLEOTIDE SEQUENCE [LARGE SCALE GENOMIC DNA]</scope>
    <source>
        <strain evidence="1">ATCC 14266</strain>
    </source>
</reference>